<gene>
    <name evidence="1" type="ORF">L596_001332</name>
</gene>
<evidence type="ECO:0000313" key="2">
    <source>
        <dbReference type="Proteomes" id="UP000298663"/>
    </source>
</evidence>
<name>A0A4U8UKQ6_STECR</name>
<dbReference type="EMBL" id="AZBU02000001">
    <property type="protein sequence ID" value="TMS33610.1"/>
    <property type="molecule type" value="Genomic_DNA"/>
</dbReference>
<comment type="caution">
    <text evidence="1">The sequence shown here is derived from an EMBL/GenBank/DDBJ whole genome shotgun (WGS) entry which is preliminary data.</text>
</comment>
<accession>A0A4U8UKQ6</accession>
<reference evidence="1 2" key="2">
    <citation type="journal article" date="2019" name="G3 (Bethesda)">
        <title>Hybrid Assembly of the Genome of the Entomopathogenic Nematode Steinernema carpocapsae Identifies the X-Chromosome.</title>
        <authorList>
            <person name="Serra L."/>
            <person name="Macchietto M."/>
            <person name="Macias-Munoz A."/>
            <person name="McGill C.J."/>
            <person name="Rodriguez I.M."/>
            <person name="Rodriguez B."/>
            <person name="Murad R."/>
            <person name="Mortazavi A."/>
        </authorList>
    </citation>
    <scope>NUCLEOTIDE SEQUENCE [LARGE SCALE GENOMIC DNA]</scope>
    <source>
        <strain evidence="1 2">ALL</strain>
    </source>
</reference>
<evidence type="ECO:0000313" key="1">
    <source>
        <dbReference type="EMBL" id="TMS33610.1"/>
    </source>
</evidence>
<reference evidence="1 2" key="1">
    <citation type="journal article" date="2015" name="Genome Biol.">
        <title>Comparative genomics of Steinernema reveals deeply conserved gene regulatory networks.</title>
        <authorList>
            <person name="Dillman A.R."/>
            <person name="Macchietto M."/>
            <person name="Porter C.F."/>
            <person name="Rogers A."/>
            <person name="Williams B."/>
            <person name="Antoshechkin I."/>
            <person name="Lee M.M."/>
            <person name="Goodwin Z."/>
            <person name="Lu X."/>
            <person name="Lewis E.E."/>
            <person name="Goodrich-Blair H."/>
            <person name="Stock S.P."/>
            <person name="Adams B.J."/>
            <person name="Sternberg P.W."/>
            <person name="Mortazavi A."/>
        </authorList>
    </citation>
    <scope>NUCLEOTIDE SEQUENCE [LARGE SCALE GENOMIC DNA]</scope>
    <source>
        <strain evidence="1 2">ALL</strain>
    </source>
</reference>
<organism evidence="1 2">
    <name type="scientific">Steinernema carpocapsae</name>
    <name type="common">Entomopathogenic nematode</name>
    <dbReference type="NCBI Taxonomy" id="34508"/>
    <lineage>
        <taxon>Eukaryota</taxon>
        <taxon>Metazoa</taxon>
        <taxon>Ecdysozoa</taxon>
        <taxon>Nematoda</taxon>
        <taxon>Chromadorea</taxon>
        <taxon>Rhabditida</taxon>
        <taxon>Tylenchina</taxon>
        <taxon>Panagrolaimomorpha</taxon>
        <taxon>Strongyloidoidea</taxon>
        <taxon>Steinernematidae</taxon>
        <taxon>Steinernema</taxon>
    </lineage>
</organism>
<sequence length="81" mass="9732">MNYNRLFGGAKSRLEAYFETDTLRNSAHNPVDYQKYARYAQVILDCVRSEKLQKKLENKKFKKNAHINFERIDAHVQRQKR</sequence>
<dbReference type="Proteomes" id="UP000298663">
    <property type="component" value="Unassembled WGS sequence"/>
</dbReference>
<keyword evidence="2" id="KW-1185">Reference proteome</keyword>
<protein>
    <submittedName>
        <fullName evidence="1">Uncharacterized protein</fullName>
    </submittedName>
</protein>
<dbReference type="AlphaFoldDB" id="A0A4U8UKQ6"/>
<proteinExistence type="predicted"/>